<dbReference type="InterPro" id="IPR011990">
    <property type="entry name" value="TPR-like_helical_dom_sf"/>
</dbReference>
<proteinExistence type="predicted"/>
<organism evidence="2">
    <name type="scientific">Klebsiella pneumoniae</name>
    <dbReference type="NCBI Taxonomy" id="573"/>
    <lineage>
        <taxon>Bacteria</taxon>
        <taxon>Pseudomonadati</taxon>
        <taxon>Pseudomonadota</taxon>
        <taxon>Gammaproteobacteria</taxon>
        <taxon>Enterobacterales</taxon>
        <taxon>Enterobacteriaceae</taxon>
        <taxon>Klebsiella/Raoultella group</taxon>
        <taxon>Klebsiella</taxon>
        <taxon>Klebsiella pneumoniae complex</taxon>
    </lineage>
</organism>
<sequence length="442" mass="47255">MKMRYVLASGSSAAREIDMNKMKSVICFLALGAISPHAWATPNNDDIKAMLSQAKSGDASAQTQLGILYAEGSGVTRDYKKARSWFEQAGKQNYADAEYNLGVMYGNGDGVARDNKKALTWFEKAAEHGHIGARYNLGMIYSQGIGTAKDLVRATFWFELAGQDGSVEDKYTLGVMYSKGEPLEKNDVKARQWFERAANEGHVLAQYNLAVMYSEGLGGDRDLRKAHHWADKAAGQGDPEATRLLSILNERGKQSPFEILMVAGGDPAAAPHIVPPVRLGADHGVEKPAAETLSETPAAVINTAPTTESVEIIKIDEGSSGVEIEKITEDAPAEEAMPSDALRSQKMENRKSVARAGEAENLQNSQRGSTQNNELTPATGSQAVSEGAPREEGQQAEENDVMGSSGVSESVPAQETVSATKPAEDNIVGNPAQELVKTGGIA</sequence>
<feature type="compositionally biased region" description="Polar residues" evidence="1">
    <location>
        <begin position="405"/>
        <end position="419"/>
    </location>
</feature>
<dbReference type="Gene3D" id="1.25.40.10">
    <property type="entry name" value="Tetratricopeptide repeat domain"/>
    <property type="match status" value="2"/>
</dbReference>
<dbReference type="InterPro" id="IPR006597">
    <property type="entry name" value="Sel1-like"/>
</dbReference>
<gene>
    <name evidence="2" type="ORF">ETF13_10210</name>
</gene>
<dbReference type="SMART" id="SM00671">
    <property type="entry name" value="SEL1"/>
    <property type="match status" value="5"/>
</dbReference>
<protein>
    <submittedName>
        <fullName evidence="2">Sel1 repeat family protein</fullName>
    </submittedName>
</protein>
<dbReference type="RefSeq" id="WP_101982196.1">
    <property type="nucleotide sequence ID" value="NZ_JASOKR010000006.1"/>
</dbReference>
<reference evidence="2" key="1">
    <citation type="submission" date="2019-01" db="EMBL/GenBank/DDBJ databases">
        <authorList>
            <person name="Lista F."/>
            <person name="Anselmo A."/>
        </authorList>
    </citation>
    <scope>NUCLEOTIDE SEQUENCE</scope>
    <source>
        <strain evidence="2">3S</strain>
    </source>
</reference>
<dbReference type="AlphaFoldDB" id="A0A483MWA7"/>
<name>A0A483MWA7_KLEPN</name>
<feature type="compositionally biased region" description="Polar residues" evidence="1">
    <location>
        <begin position="361"/>
        <end position="384"/>
    </location>
</feature>
<dbReference type="SUPFAM" id="SSF81901">
    <property type="entry name" value="HCP-like"/>
    <property type="match status" value="1"/>
</dbReference>
<dbReference type="PANTHER" id="PTHR11102:SF160">
    <property type="entry name" value="ERAD-ASSOCIATED E3 UBIQUITIN-PROTEIN LIGASE COMPONENT HRD3"/>
    <property type="match status" value="1"/>
</dbReference>
<comment type="caution">
    <text evidence="2">The sequence shown here is derived from an EMBL/GenBank/DDBJ whole genome shotgun (WGS) entry which is preliminary data.</text>
</comment>
<dbReference type="InterPro" id="IPR050767">
    <property type="entry name" value="Sel1_AlgK"/>
</dbReference>
<dbReference type="PANTHER" id="PTHR11102">
    <property type="entry name" value="SEL-1-LIKE PROTEIN"/>
    <property type="match status" value="1"/>
</dbReference>
<evidence type="ECO:0000313" key="2">
    <source>
        <dbReference type="EMBL" id="TCX91643.1"/>
    </source>
</evidence>
<evidence type="ECO:0000256" key="1">
    <source>
        <dbReference type="SAM" id="MobiDB-lite"/>
    </source>
</evidence>
<accession>A0A483MWA7</accession>
<dbReference type="Pfam" id="PF08238">
    <property type="entry name" value="Sel1"/>
    <property type="match status" value="5"/>
</dbReference>
<dbReference type="EMBL" id="SDCT01000012">
    <property type="protein sequence ID" value="TCX91643.1"/>
    <property type="molecule type" value="Genomic_DNA"/>
</dbReference>
<feature type="region of interest" description="Disordered" evidence="1">
    <location>
        <begin position="328"/>
        <end position="442"/>
    </location>
</feature>